<gene>
    <name evidence="1" type="ORF">UFOPK1740_00399</name>
</gene>
<dbReference type="AlphaFoldDB" id="A0A6J6EK94"/>
<dbReference type="InterPro" id="IPR017519">
    <property type="entry name" value="CHP03085"/>
</dbReference>
<name>A0A6J6EK94_9ZZZZ</name>
<proteinExistence type="predicted"/>
<accession>A0A6J6EK94</accession>
<evidence type="ECO:0000313" key="1">
    <source>
        <dbReference type="EMBL" id="CAB4573358.1"/>
    </source>
</evidence>
<protein>
    <submittedName>
        <fullName evidence="1">Unannotated protein</fullName>
    </submittedName>
</protein>
<dbReference type="EMBL" id="CAEZTU010000010">
    <property type="protein sequence ID" value="CAB4573358.1"/>
    <property type="molecule type" value="Genomic_DNA"/>
</dbReference>
<sequence>MTSLAKRERVAISQLLRKLGPEAPTLCEGWNSFDLLVHLVSRETRPDAAIGLVVPAFSSYTSKVAQDIKGRGFENLITEFEQGPKTTSFFALPGVDNLANSFEFLIHHEDLLRGQPGYSPRNLDEDDKKLIWKRFTQSGKLLMRKAKVGIIAQSDQGTYTIKSGNSCVTMKGEVIDLLLFAYGRKAHVNIEFEGEESAIRILKETKFGF</sequence>
<dbReference type="InterPro" id="IPR017517">
    <property type="entry name" value="Maleyloyr_isom"/>
</dbReference>
<dbReference type="NCBIfam" id="TIGR03085">
    <property type="entry name" value="TIGR03085 family metal-binding protein"/>
    <property type="match status" value="1"/>
</dbReference>
<organism evidence="1">
    <name type="scientific">freshwater metagenome</name>
    <dbReference type="NCBI Taxonomy" id="449393"/>
    <lineage>
        <taxon>unclassified sequences</taxon>
        <taxon>metagenomes</taxon>
        <taxon>ecological metagenomes</taxon>
    </lineage>
</organism>
<reference evidence="1" key="1">
    <citation type="submission" date="2020-05" db="EMBL/GenBank/DDBJ databases">
        <authorList>
            <person name="Chiriac C."/>
            <person name="Salcher M."/>
            <person name="Ghai R."/>
            <person name="Kavagutti S V."/>
        </authorList>
    </citation>
    <scope>NUCLEOTIDE SEQUENCE</scope>
</reference>
<dbReference type="NCBIfam" id="TIGR03083">
    <property type="entry name" value="maleylpyruvate isomerase family mycothiol-dependent enzyme"/>
    <property type="match status" value="1"/>
</dbReference>